<dbReference type="InterPro" id="IPR029069">
    <property type="entry name" value="HotDog_dom_sf"/>
</dbReference>
<dbReference type="eggNOG" id="COG2050">
    <property type="taxonomic scope" value="Bacteria"/>
</dbReference>
<gene>
    <name evidence="4" type="ORF">A176_002508</name>
</gene>
<dbReference type="SUPFAM" id="SSF54637">
    <property type="entry name" value="Thioesterase/thiol ester dehydrase-isomerase"/>
    <property type="match status" value="1"/>
</dbReference>
<comment type="similarity">
    <text evidence="1">Belongs to the thioesterase PaaI family.</text>
</comment>
<dbReference type="PATRIC" id="fig|1297742.4.peg.2535"/>
<accession>A0A0H4WQ14</accession>
<dbReference type="STRING" id="1297742.A176_002508"/>
<evidence type="ECO:0000256" key="1">
    <source>
        <dbReference type="ARBA" id="ARBA00008324"/>
    </source>
</evidence>
<dbReference type="CDD" id="cd03443">
    <property type="entry name" value="PaaI_thioesterase"/>
    <property type="match status" value="1"/>
</dbReference>
<dbReference type="OrthoDB" id="9813282at2"/>
<dbReference type="GO" id="GO:0047617">
    <property type="term" value="F:fatty acyl-CoA hydrolase activity"/>
    <property type="evidence" value="ECO:0007669"/>
    <property type="project" value="InterPro"/>
</dbReference>
<feature type="domain" description="Thioesterase" evidence="3">
    <location>
        <begin position="52"/>
        <end position="125"/>
    </location>
</feature>
<dbReference type="RefSeq" id="WP_002638682.1">
    <property type="nucleotide sequence ID" value="NZ_CP012109.1"/>
</dbReference>
<dbReference type="NCBIfam" id="TIGR00369">
    <property type="entry name" value="unchar_dom_1"/>
    <property type="match status" value="1"/>
</dbReference>
<evidence type="ECO:0000313" key="5">
    <source>
        <dbReference type="Proteomes" id="UP000009026"/>
    </source>
</evidence>
<dbReference type="InterPro" id="IPR039298">
    <property type="entry name" value="ACOT13"/>
</dbReference>
<dbReference type="PANTHER" id="PTHR21660">
    <property type="entry name" value="THIOESTERASE SUPERFAMILY MEMBER-RELATED"/>
    <property type="match status" value="1"/>
</dbReference>
<dbReference type="Gene3D" id="3.10.129.10">
    <property type="entry name" value="Hotdog Thioesterase"/>
    <property type="match status" value="1"/>
</dbReference>
<proteinExistence type="inferred from homology"/>
<reference evidence="4 5" key="1">
    <citation type="journal article" date="2016" name="PLoS ONE">
        <title>Complete Genome Sequence and Comparative Genomics of a Novel Myxobacterium Myxococcus hansupus.</title>
        <authorList>
            <person name="Sharma G."/>
            <person name="Narwani T."/>
            <person name="Subramanian S."/>
        </authorList>
    </citation>
    <scope>NUCLEOTIDE SEQUENCE [LARGE SCALE GENOMIC DNA]</scope>
    <source>
        <strain evidence="5">mixupus</strain>
    </source>
</reference>
<dbReference type="EMBL" id="CP012109">
    <property type="protein sequence ID" value="AKQ65596.1"/>
    <property type="molecule type" value="Genomic_DNA"/>
</dbReference>
<dbReference type="Pfam" id="PF03061">
    <property type="entry name" value="4HBT"/>
    <property type="match status" value="1"/>
</dbReference>
<keyword evidence="2" id="KW-0378">Hydrolase</keyword>
<dbReference type="AlphaFoldDB" id="A0A0H4WQ14"/>
<evidence type="ECO:0000256" key="2">
    <source>
        <dbReference type="ARBA" id="ARBA00022801"/>
    </source>
</evidence>
<protein>
    <submittedName>
        <fullName evidence="4">Phenylacetic acid degradation protein paaI</fullName>
    </submittedName>
</protein>
<evidence type="ECO:0000313" key="4">
    <source>
        <dbReference type="EMBL" id="AKQ65596.1"/>
    </source>
</evidence>
<sequence length="143" mass="15638">MEAQNPDYLQDTEAVFTMARFVVDLGIEPTAIRPGEVEARLRVQPRHLQQDGVIHAGVQATLADHTAGAAAYTVLRKGQRALSTSFTVHLLQTASGEELRCKARVLRAGRRLIVTESEVHAVQEGTPRLVSKTTVTLAVMDPR</sequence>
<dbReference type="InterPro" id="IPR003736">
    <property type="entry name" value="PAAI_dom"/>
</dbReference>
<organism evidence="4 5">
    <name type="scientific">Pseudomyxococcus hansupus</name>
    <dbReference type="NCBI Taxonomy" id="1297742"/>
    <lineage>
        <taxon>Bacteria</taxon>
        <taxon>Pseudomonadati</taxon>
        <taxon>Myxococcota</taxon>
        <taxon>Myxococcia</taxon>
        <taxon>Myxococcales</taxon>
        <taxon>Cystobacterineae</taxon>
        <taxon>Myxococcaceae</taxon>
        <taxon>Pseudomyxococcus</taxon>
    </lineage>
</organism>
<dbReference type="InterPro" id="IPR006683">
    <property type="entry name" value="Thioestr_dom"/>
</dbReference>
<evidence type="ECO:0000259" key="3">
    <source>
        <dbReference type="Pfam" id="PF03061"/>
    </source>
</evidence>
<keyword evidence="5" id="KW-1185">Reference proteome</keyword>
<dbReference type="KEGG" id="mym:A176_002508"/>
<dbReference type="PANTHER" id="PTHR21660:SF1">
    <property type="entry name" value="ACYL-COENZYME A THIOESTERASE 13"/>
    <property type="match status" value="1"/>
</dbReference>
<name>A0A0H4WQ14_9BACT</name>
<dbReference type="Proteomes" id="UP000009026">
    <property type="component" value="Chromosome"/>
</dbReference>